<dbReference type="OrthoDB" id="3913595at2759"/>
<dbReference type="EMBL" id="KB445560">
    <property type="protein sequence ID" value="EMC93559.1"/>
    <property type="molecule type" value="Genomic_DNA"/>
</dbReference>
<dbReference type="eggNOG" id="ENOG502R4KN">
    <property type="taxonomic scope" value="Eukaryota"/>
</dbReference>
<dbReference type="OMA" id="ELHMPMS"/>
<dbReference type="KEGG" id="bcom:BAUCODRAFT_245493"/>
<feature type="region of interest" description="Disordered" evidence="1">
    <location>
        <begin position="55"/>
        <end position="83"/>
    </location>
</feature>
<dbReference type="GO" id="GO:0070124">
    <property type="term" value="P:mitochondrial translational initiation"/>
    <property type="evidence" value="ECO:0007669"/>
    <property type="project" value="TreeGrafter"/>
</dbReference>
<accession>M2N3I6</accession>
<dbReference type="PANTHER" id="PTHR28058:SF1">
    <property type="entry name" value="SMALL RIBOSOMAL SUBUNIT PROTEIN BS1M"/>
    <property type="match status" value="1"/>
</dbReference>
<name>M2N3I6_BAUPA</name>
<dbReference type="Pfam" id="PF11709">
    <property type="entry name" value="Mit_ribos_Mrp51"/>
    <property type="match status" value="1"/>
</dbReference>
<evidence type="ECO:0000313" key="2">
    <source>
        <dbReference type="EMBL" id="EMC93559.1"/>
    </source>
</evidence>
<organism evidence="2 3">
    <name type="scientific">Baudoinia panamericana (strain UAMH 10762)</name>
    <name type="common">Angels' share fungus</name>
    <name type="synonym">Baudoinia compniacensis (strain UAMH 10762)</name>
    <dbReference type="NCBI Taxonomy" id="717646"/>
    <lineage>
        <taxon>Eukaryota</taxon>
        <taxon>Fungi</taxon>
        <taxon>Dikarya</taxon>
        <taxon>Ascomycota</taxon>
        <taxon>Pezizomycotina</taxon>
        <taxon>Dothideomycetes</taxon>
        <taxon>Dothideomycetidae</taxon>
        <taxon>Mycosphaerellales</taxon>
        <taxon>Teratosphaeriaceae</taxon>
        <taxon>Baudoinia</taxon>
    </lineage>
</organism>
<sequence length="572" mass="62214">MSKAATSPTARLLQHSRLFSLPRPLPPASLESISSTGVYRASETATLPYPTHQAITTPASSHHRGDWGLKRPLPRRATASSTPHIRVSAQDNFQHITDFGSAADHTQTRAKWEEMGVPIMMPQFGREKKPPRSVYDTDDITTPNRQAGSNTHTGRWKYAGPSLAGMQPGEFNAFISNLLTRRNPSSGAKDITGSSHLPSFREHLRTRLHTRAIADARRTAQEAGETLHPSDLASLRPTDAELDAHIKQLRDEHVEQKLYSQLSASISEFLDLPSVLPSEAQAELDAYAQTSELKRAIFANLDNPSDDGSGDGNATPSTHPAVGLSYLRTNAVMENHPLHGPQAQRAPVLARVVRFRTSSMGTEYKAKLGVGGVVAEDPISNTYNPDRSPGPRGPGQEGKYDPHALVHAMDPAAETGSKIWVHPRQAWIDERGRIRLEVARAEGEAIAVKTGEVQAIHDERERIRNGYRRGGGAGAGMGIGGGGRMAPPGTAGNANFGFALPDLGALRAQQQQQQQRRAGWSAKNNAVARPLRVQGFDREGAARGQQQQQQRRGGDPVTQLTELLRSGRDQRQ</sequence>
<dbReference type="GO" id="GO:0005763">
    <property type="term" value="C:mitochondrial small ribosomal subunit"/>
    <property type="evidence" value="ECO:0007669"/>
    <property type="project" value="TreeGrafter"/>
</dbReference>
<protein>
    <submittedName>
        <fullName evidence="2">Uncharacterized protein</fullName>
    </submittedName>
</protein>
<dbReference type="InterPro" id="IPR016712">
    <property type="entry name" value="Rbsml_bS1m-like"/>
</dbReference>
<dbReference type="AlphaFoldDB" id="M2N3I6"/>
<feature type="region of interest" description="Disordered" evidence="1">
    <location>
        <begin position="123"/>
        <end position="154"/>
    </location>
</feature>
<feature type="region of interest" description="Disordered" evidence="1">
    <location>
        <begin position="510"/>
        <end position="572"/>
    </location>
</feature>
<dbReference type="RefSeq" id="XP_007679653.1">
    <property type="nucleotide sequence ID" value="XM_007681463.1"/>
</dbReference>
<dbReference type="STRING" id="717646.M2N3I6"/>
<feature type="compositionally biased region" description="Polar residues" evidence="1">
    <location>
        <begin position="140"/>
        <end position="153"/>
    </location>
</feature>
<dbReference type="GeneID" id="19110198"/>
<feature type="region of interest" description="Disordered" evidence="1">
    <location>
        <begin position="375"/>
        <end position="402"/>
    </location>
</feature>
<reference evidence="2 3" key="1">
    <citation type="journal article" date="2012" name="PLoS Pathog.">
        <title>Diverse lifestyles and strategies of plant pathogenesis encoded in the genomes of eighteen Dothideomycetes fungi.</title>
        <authorList>
            <person name="Ohm R.A."/>
            <person name="Feau N."/>
            <person name="Henrissat B."/>
            <person name="Schoch C.L."/>
            <person name="Horwitz B.A."/>
            <person name="Barry K.W."/>
            <person name="Condon B.J."/>
            <person name="Copeland A.C."/>
            <person name="Dhillon B."/>
            <person name="Glaser F."/>
            <person name="Hesse C.N."/>
            <person name="Kosti I."/>
            <person name="LaButti K."/>
            <person name="Lindquist E.A."/>
            <person name="Lucas S."/>
            <person name="Salamov A.A."/>
            <person name="Bradshaw R.E."/>
            <person name="Ciuffetti L."/>
            <person name="Hamelin R.C."/>
            <person name="Kema G.H.J."/>
            <person name="Lawrence C."/>
            <person name="Scott J.A."/>
            <person name="Spatafora J.W."/>
            <person name="Turgeon B.G."/>
            <person name="de Wit P.J.G.M."/>
            <person name="Zhong S."/>
            <person name="Goodwin S.B."/>
            <person name="Grigoriev I.V."/>
        </authorList>
    </citation>
    <scope>NUCLEOTIDE SEQUENCE [LARGE SCALE GENOMIC DNA]</scope>
    <source>
        <strain evidence="2 3">UAMH 10762</strain>
    </source>
</reference>
<evidence type="ECO:0000313" key="3">
    <source>
        <dbReference type="Proteomes" id="UP000011761"/>
    </source>
</evidence>
<evidence type="ECO:0000256" key="1">
    <source>
        <dbReference type="SAM" id="MobiDB-lite"/>
    </source>
</evidence>
<dbReference type="Proteomes" id="UP000011761">
    <property type="component" value="Unassembled WGS sequence"/>
</dbReference>
<keyword evidence="3" id="KW-1185">Reference proteome</keyword>
<dbReference type="PANTHER" id="PTHR28058">
    <property type="entry name" value="37S RIBOSOMAL PROTEIN MRP51, MITOCHONDRIAL"/>
    <property type="match status" value="1"/>
</dbReference>
<proteinExistence type="predicted"/>
<gene>
    <name evidence="2" type="ORF">BAUCODRAFT_245493</name>
</gene>
<dbReference type="GO" id="GO:0003735">
    <property type="term" value="F:structural constituent of ribosome"/>
    <property type="evidence" value="ECO:0007669"/>
    <property type="project" value="TreeGrafter"/>
</dbReference>
<dbReference type="HOGENOM" id="CLU_024465_0_0_1"/>
<feature type="region of interest" description="Disordered" evidence="1">
    <location>
        <begin position="300"/>
        <end position="321"/>
    </location>
</feature>